<comment type="caution">
    <text evidence="7">The sequence shown here is derived from an EMBL/GenBank/DDBJ whole genome shotgun (WGS) entry which is preliminary data.</text>
</comment>
<feature type="region of interest" description="Disordered" evidence="6">
    <location>
        <begin position="380"/>
        <end position="414"/>
    </location>
</feature>
<dbReference type="GO" id="GO:0006364">
    <property type="term" value="P:rRNA processing"/>
    <property type="evidence" value="ECO:0007669"/>
    <property type="project" value="UniProtKB-KW"/>
</dbReference>
<evidence type="ECO:0000256" key="6">
    <source>
        <dbReference type="SAM" id="MobiDB-lite"/>
    </source>
</evidence>
<dbReference type="PANTHER" id="PTHR16038:SF4">
    <property type="entry name" value="WD REPEAT-CONTAINING PROTEIN 74"/>
    <property type="match status" value="1"/>
</dbReference>
<evidence type="ECO:0000256" key="3">
    <source>
        <dbReference type="ARBA" id="ARBA00007861"/>
    </source>
</evidence>
<keyword evidence="5" id="KW-0690">Ribosome biogenesis</keyword>
<dbReference type="GO" id="GO:0030687">
    <property type="term" value="C:preribosome, large subunit precursor"/>
    <property type="evidence" value="ECO:0007669"/>
    <property type="project" value="TreeGrafter"/>
</dbReference>
<reference evidence="7 8" key="1">
    <citation type="submission" date="2016-08" db="EMBL/GenBank/DDBJ databases">
        <title>Draft genome sequence of allopolyploid Zygosaccharomyces rouxii.</title>
        <authorList>
            <person name="Watanabe J."/>
            <person name="Uehara K."/>
            <person name="Mogi Y."/>
            <person name="Tsukioka Y."/>
        </authorList>
    </citation>
    <scope>NUCLEOTIDE SEQUENCE [LARGE SCALE GENOMIC DNA]</scope>
    <source>
        <strain evidence="7 8">NBRC 110957</strain>
    </source>
</reference>
<evidence type="ECO:0000256" key="5">
    <source>
        <dbReference type="ARBA" id="ARBA00022517"/>
    </source>
</evidence>
<comment type="similarity">
    <text evidence="3">Belongs to the NSA1 family.</text>
</comment>
<evidence type="ECO:0000313" key="8">
    <source>
        <dbReference type="Proteomes" id="UP000187013"/>
    </source>
</evidence>
<evidence type="ECO:0000256" key="2">
    <source>
        <dbReference type="ARBA" id="ARBA00004604"/>
    </source>
</evidence>
<dbReference type="SUPFAM" id="SSF50978">
    <property type="entry name" value="WD40 repeat-like"/>
    <property type="match status" value="1"/>
</dbReference>
<protein>
    <recommendedName>
        <fullName evidence="4">Ribosome biogenesis protein NSA1</fullName>
    </recommendedName>
</protein>
<feature type="compositionally biased region" description="Basic and acidic residues" evidence="6">
    <location>
        <begin position="380"/>
        <end position="402"/>
    </location>
</feature>
<organism evidence="7 8">
    <name type="scientific">Zygosaccharomyces rouxii</name>
    <dbReference type="NCBI Taxonomy" id="4956"/>
    <lineage>
        <taxon>Eukaryota</taxon>
        <taxon>Fungi</taxon>
        <taxon>Dikarya</taxon>
        <taxon>Ascomycota</taxon>
        <taxon>Saccharomycotina</taxon>
        <taxon>Saccharomycetes</taxon>
        <taxon>Saccharomycetales</taxon>
        <taxon>Saccharomycetaceae</taxon>
        <taxon>Zygosaccharomyces</taxon>
    </lineage>
</organism>
<dbReference type="GO" id="GO:0042273">
    <property type="term" value="P:ribosomal large subunit biogenesis"/>
    <property type="evidence" value="ECO:0007669"/>
    <property type="project" value="InterPro"/>
</dbReference>
<comment type="function">
    <text evidence="1">Involved in the biogenesis of the 60S ribosomal subunit.</text>
</comment>
<sequence length="414" mass="46957">MRLLISCVDGGSLKEAVCGVGTDSSVQNALQPLKLESINSEGTGNCVEIIHNLGDKFLLARRNGNVELVHFEEEYELKDKISDLLDDSRLEPFYAKSKSRVKLRDAFIMLQPLRNGHFLVVTKSGLVHILKLNQDDDKIVKLKTWEVKAPLDFAQLCDNWEDQKSGNYVFGYGGEENQIKLVEIDADFTNLKQIWEAKNVKNDKLDMRVPVWPTAMKFLQPLKSDNVDKASLNFQFVVITHWSHLAHYSTQRGRRPMVYKQLFDNREPLEKLEINDESTTSLGNIPTDKFQNFALMTTDTKKNVYKYDVSGRLLAKLGNGDISGAVSFVKKVEPGYILQGGLDRYARVFDASTGERLVKIYAGGSINCMVVLDSDRLDPVQRERKEAKRKPVDDAEDAEKLWKQLGKNPKKAKK</sequence>
<dbReference type="InterPro" id="IPR036322">
    <property type="entry name" value="WD40_repeat_dom_sf"/>
</dbReference>
<evidence type="ECO:0000256" key="4">
    <source>
        <dbReference type="ARBA" id="ARBA00014234"/>
    </source>
</evidence>
<dbReference type="InterPro" id="IPR037379">
    <property type="entry name" value="WDR74/Nsa1"/>
</dbReference>
<dbReference type="eggNOG" id="KOG3881">
    <property type="taxonomic scope" value="Eukaryota"/>
</dbReference>
<dbReference type="EMBL" id="BDGX01000009">
    <property type="protein sequence ID" value="GAV48325.1"/>
    <property type="molecule type" value="Genomic_DNA"/>
</dbReference>
<evidence type="ECO:0000313" key="7">
    <source>
        <dbReference type="EMBL" id="GAV48325.1"/>
    </source>
</evidence>
<dbReference type="GO" id="GO:0005730">
    <property type="term" value="C:nucleolus"/>
    <property type="evidence" value="ECO:0007669"/>
    <property type="project" value="UniProtKB-SubCell"/>
</dbReference>
<evidence type="ECO:0000256" key="1">
    <source>
        <dbReference type="ARBA" id="ARBA00002889"/>
    </source>
</evidence>
<dbReference type="AlphaFoldDB" id="A0A1Q2ZY23"/>
<comment type="subcellular location">
    <subcellularLocation>
        <location evidence="2">Nucleus</location>
        <location evidence="2">Nucleolus</location>
    </subcellularLocation>
</comment>
<name>A0A1Q2ZY23_ZYGRO</name>
<accession>A0A1Q2ZY23</accession>
<dbReference type="Proteomes" id="UP000187013">
    <property type="component" value="Unassembled WGS sequence"/>
</dbReference>
<dbReference type="OrthoDB" id="18388at2759"/>
<dbReference type="PANTHER" id="PTHR16038">
    <property type="entry name" value="NOP SEVEN ASSOCIATED PROTEIN 1"/>
    <property type="match status" value="1"/>
</dbReference>
<dbReference type="CDD" id="cd22858">
    <property type="entry name" value="Nsa1"/>
    <property type="match status" value="1"/>
</dbReference>
<proteinExistence type="inferred from homology"/>
<gene>
    <name evidence="7" type="ORF">ZYGR_0I06220</name>
</gene>